<evidence type="ECO:0000259" key="2">
    <source>
        <dbReference type="Pfam" id="PF07992"/>
    </source>
</evidence>
<dbReference type="PRINTS" id="PR00368">
    <property type="entry name" value="FADPNR"/>
</dbReference>
<feature type="domain" description="FAD/NAD(P)-binding" evidence="2">
    <location>
        <begin position="5"/>
        <end position="309"/>
    </location>
</feature>
<gene>
    <name evidence="3" type="ORF">EDC18_102118</name>
</gene>
<dbReference type="OrthoDB" id="9776839at2"/>
<keyword evidence="1" id="KW-0560">Oxidoreductase</keyword>
<name>A0A4R3MNM2_9FIRM</name>
<dbReference type="PRINTS" id="PR00411">
    <property type="entry name" value="PNDRDTASEI"/>
</dbReference>
<dbReference type="PANTHER" id="PTHR42949">
    <property type="entry name" value="ANAEROBIC GLYCEROL-3-PHOSPHATE DEHYDROGENASE SUBUNIT B"/>
    <property type="match status" value="1"/>
</dbReference>
<protein>
    <submittedName>
        <fullName evidence="3">Sarcosine oxidase subunit alpha</fullName>
    </submittedName>
</protein>
<proteinExistence type="predicted"/>
<dbReference type="Pfam" id="PF07992">
    <property type="entry name" value="Pyr_redox_2"/>
    <property type="match status" value="1"/>
</dbReference>
<dbReference type="InterPro" id="IPR051691">
    <property type="entry name" value="Metab_Enz_Cyan_OpOx_G3PDH"/>
</dbReference>
<dbReference type="Gene3D" id="3.50.50.60">
    <property type="entry name" value="FAD/NAD(P)-binding domain"/>
    <property type="match status" value="2"/>
</dbReference>
<keyword evidence="4" id="KW-1185">Reference proteome</keyword>
<dbReference type="EMBL" id="SMAL01000002">
    <property type="protein sequence ID" value="TCT16102.1"/>
    <property type="molecule type" value="Genomic_DNA"/>
</dbReference>
<accession>A0A4R3MNM2</accession>
<evidence type="ECO:0000313" key="3">
    <source>
        <dbReference type="EMBL" id="TCT16102.1"/>
    </source>
</evidence>
<dbReference type="GO" id="GO:0016491">
    <property type="term" value="F:oxidoreductase activity"/>
    <property type="evidence" value="ECO:0007669"/>
    <property type="project" value="UniProtKB-KW"/>
</dbReference>
<evidence type="ECO:0000256" key="1">
    <source>
        <dbReference type="ARBA" id="ARBA00023002"/>
    </source>
</evidence>
<evidence type="ECO:0000313" key="4">
    <source>
        <dbReference type="Proteomes" id="UP000294902"/>
    </source>
</evidence>
<dbReference type="RefSeq" id="WP_132250228.1">
    <property type="nucleotide sequence ID" value="NZ_SMAL01000002.1"/>
</dbReference>
<comment type="caution">
    <text evidence="3">The sequence shown here is derived from an EMBL/GenBank/DDBJ whole genome shotgun (WGS) entry which is preliminary data.</text>
</comment>
<dbReference type="InterPro" id="IPR036188">
    <property type="entry name" value="FAD/NAD-bd_sf"/>
</dbReference>
<dbReference type="AlphaFoldDB" id="A0A4R3MNM2"/>
<reference evidence="3 4" key="1">
    <citation type="submission" date="2019-03" db="EMBL/GenBank/DDBJ databases">
        <title>Genomic Encyclopedia of Type Strains, Phase IV (KMG-IV): sequencing the most valuable type-strain genomes for metagenomic binning, comparative biology and taxonomic classification.</title>
        <authorList>
            <person name="Goeker M."/>
        </authorList>
    </citation>
    <scope>NUCLEOTIDE SEQUENCE [LARGE SCALE GENOMIC DNA]</scope>
    <source>
        <strain evidence="3 4">DSM 24629</strain>
    </source>
</reference>
<organism evidence="3 4">
    <name type="scientific">Natranaerovirga pectinivora</name>
    <dbReference type="NCBI Taxonomy" id="682400"/>
    <lineage>
        <taxon>Bacteria</taxon>
        <taxon>Bacillati</taxon>
        <taxon>Bacillota</taxon>
        <taxon>Clostridia</taxon>
        <taxon>Lachnospirales</taxon>
        <taxon>Natranaerovirgaceae</taxon>
        <taxon>Natranaerovirga</taxon>
    </lineage>
</organism>
<sequence>MIHKEIVIVGGGPAGLSAGIEAAKYGAEVLIIDENHLVGGQLFKQIHKFFGSREHKAGMRGFSIGRDLLEEINKSENIELWLNSEVIGINKEKELLVVPKDQGVVEIKAEKIILATGAIEKSIYFPGWDLPGVMGAGAAQTMMNVHRILPGKKVLMIGSGNVGVIISYQMIQGGAEVVGILEASSTLGGYGVHTAKVTRAGVPFYRPYTIKRAIGEDCVEGAEIVQIDSQWQPVEGTEVILEVDLICMATGFNPLTELAWMSGCQFTYIPELGGQVPTHNDRLETTVKGIYIAGDISGIEEASTAMEEGKLAGVHAAHSLGYLSKEKEKVERNKIWERLNDLRSGPMDIKRKNGKELMFLKYNEGCIND</sequence>
<dbReference type="PANTHER" id="PTHR42949:SF3">
    <property type="entry name" value="ANAEROBIC GLYCEROL-3-PHOSPHATE DEHYDROGENASE SUBUNIT B"/>
    <property type="match status" value="1"/>
</dbReference>
<dbReference type="Proteomes" id="UP000294902">
    <property type="component" value="Unassembled WGS sequence"/>
</dbReference>
<dbReference type="SUPFAM" id="SSF51905">
    <property type="entry name" value="FAD/NAD(P)-binding domain"/>
    <property type="match status" value="1"/>
</dbReference>
<dbReference type="InterPro" id="IPR023753">
    <property type="entry name" value="FAD/NAD-binding_dom"/>
</dbReference>